<comment type="caution">
    <text evidence="2">The sequence shown here is derived from an EMBL/GenBank/DDBJ whole genome shotgun (WGS) entry which is preliminary data.</text>
</comment>
<name>A0A8K0RGG5_9PLEO</name>
<dbReference type="SUPFAM" id="SSF48403">
    <property type="entry name" value="Ankyrin repeat"/>
    <property type="match status" value="1"/>
</dbReference>
<evidence type="ECO:0008006" key="4">
    <source>
        <dbReference type="Google" id="ProtNLM"/>
    </source>
</evidence>
<dbReference type="SMART" id="SM00248">
    <property type="entry name" value="ANK"/>
    <property type="match status" value="2"/>
</dbReference>
<dbReference type="EMBL" id="JAGMVJ010000001">
    <property type="protein sequence ID" value="KAH7094873.1"/>
    <property type="molecule type" value="Genomic_DNA"/>
</dbReference>
<evidence type="ECO:0000313" key="2">
    <source>
        <dbReference type="EMBL" id="KAH7094873.1"/>
    </source>
</evidence>
<dbReference type="AlphaFoldDB" id="A0A8K0RGG5"/>
<dbReference type="OrthoDB" id="3664645at2759"/>
<accession>A0A8K0RGG5</accession>
<dbReference type="Proteomes" id="UP000813461">
    <property type="component" value="Unassembled WGS sequence"/>
</dbReference>
<evidence type="ECO:0000313" key="3">
    <source>
        <dbReference type="Proteomes" id="UP000813461"/>
    </source>
</evidence>
<dbReference type="Pfam" id="PF12796">
    <property type="entry name" value="Ank_2"/>
    <property type="match status" value="1"/>
</dbReference>
<dbReference type="InterPro" id="IPR036770">
    <property type="entry name" value="Ankyrin_rpt-contain_sf"/>
</dbReference>
<reference evidence="2" key="1">
    <citation type="journal article" date="2021" name="Nat. Commun.">
        <title>Genetic determinants of endophytism in the Arabidopsis root mycobiome.</title>
        <authorList>
            <person name="Mesny F."/>
            <person name="Miyauchi S."/>
            <person name="Thiergart T."/>
            <person name="Pickel B."/>
            <person name="Atanasova L."/>
            <person name="Karlsson M."/>
            <person name="Huettel B."/>
            <person name="Barry K.W."/>
            <person name="Haridas S."/>
            <person name="Chen C."/>
            <person name="Bauer D."/>
            <person name="Andreopoulos W."/>
            <person name="Pangilinan J."/>
            <person name="LaButti K."/>
            <person name="Riley R."/>
            <person name="Lipzen A."/>
            <person name="Clum A."/>
            <person name="Drula E."/>
            <person name="Henrissat B."/>
            <person name="Kohler A."/>
            <person name="Grigoriev I.V."/>
            <person name="Martin F.M."/>
            <person name="Hacquard S."/>
        </authorList>
    </citation>
    <scope>NUCLEOTIDE SEQUENCE</scope>
    <source>
        <strain evidence="2">MPI-SDFR-AT-0120</strain>
    </source>
</reference>
<evidence type="ECO:0000256" key="1">
    <source>
        <dbReference type="PROSITE-ProRule" id="PRU00023"/>
    </source>
</evidence>
<dbReference type="Gene3D" id="1.25.40.20">
    <property type="entry name" value="Ankyrin repeat-containing domain"/>
    <property type="match status" value="1"/>
</dbReference>
<proteinExistence type="predicted"/>
<organism evidence="2 3">
    <name type="scientific">Paraphoma chrysanthemicola</name>
    <dbReference type="NCBI Taxonomy" id="798071"/>
    <lineage>
        <taxon>Eukaryota</taxon>
        <taxon>Fungi</taxon>
        <taxon>Dikarya</taxon>
        <taxon>Ascomycota</taxon>
        <taxon>Pezizomycotina</taxon>
        <taxon>Dothideomycetes</taxon>
        <taxon>Pleosporomycetidae</taxon>
        <taxon>Pleosporales</taxon>
        <taxon>Pleosporineae</taxon>
        <taxon>Phaeosphaeriaceae</taxon>
        <taxon>Paraphoma</taxon>
    </lineage>
</organism>
<dbReference type="InterPro" id="IPR002110">
    <property type="entry name" value="Ankyrin_rpt"/>
</dbReference>
<sequence>MGIIQPDRVGTRLTLDCAVHCNRLGLARVLLDHGTDIEAKDNNGFSALQHAAQRGYPPNIKFLIEKGADLQNITSQYPDVQILCERAAAHANGSKLSREAWRKFWDSDCSWLILP</sequence>
<dbReference type="PROSITE" id="PS50088">
    <property type="entry name" value="ANK_REPEAT"/>
    <property type="match status" value="1"/>
</dbReference>
<keyword evidence="3" id="KW-1185">Reference proteome</keyword>
<protein>
    <recommendedName>
        <fullName evidence="4">Ankyrin repeat protein</fullName>
    </recommendedName>
</protein>
<dbReference type="PROSITE" id="PS50297">
    <property type="entry name" value="ANK_REP_REGION"/>
    <property type="match status" value="1"/>
</dbReference>
<feature type="repeat" description="ANK" evidence="1">
    <location>
        <begin position="43"/>
        <end position="75"/>
    </location>
</feature>
<keyword evidence="1" id="KW-0040">ANK repeat</keyword>
<gene>
    <name evidence="2" type="ORF">FB567DRAFT_511260</name>
</gene>